<comment type="similarity">
    <text evidence="2">Belongs to the 2H phosphoesterase superfamily. ThpR family.</text>
</comment>
<evidence type="ECO:0000313" key="4">
    <source>
        <dbReference type="Proteomes" id="UP000199477"/>
    </source>
</evidence>
<dbReference type="GO" id="GO:0004113">
    <property type="term" value="F:2',3'-cyclic-nucleotide 3'-phosphodiesterase activity"/>
    <property type="evidence" value="ECO:0007669"/>
    <property type="project" value="InterPro"/>
</dbReference>
<keyword evidence="3" id="KW-0436">Ligase</keyword>
<dbReference type="GO" id="GO:0008664">
    <property type="term" value="F:RNA 2',3'-cyclic 3'-phosphodiesterase activity"/>
    <property type="evidence" value="ECO:0007669"/>
    <property type="project" value="UniProtKB-EC"/>
</dbReference>
<dbReference type="InterPro" id="IPR004175">
    <property type="entry name" value="RNA_CPDase"/>
</dbReference>
<accession>A0A1I2CAN5</accession>
<keyword evidence="1 2" id="KW-0378">Hydrolase</keyword>
<dbReference type="RefSeq" id="WP_026636165.1">
    <property type="nucleotide sequence ID" value="NZ_FONH01000003.1"/>
</dbReference>
<feature type="active site" description="Proton donor" evidence="2">
    <location>
        <position position="65"/>
    </location>
</feature>
<dbReference type="PANTHER" id="PTHR35561">
    <property type="entry name" value="RNA 2',3'-CYCLIC PHOSPHODIESTERASE"/>
    <property type="match status" value="1"/>
</dbReference>
<dbReference type="SUPFAM" id="SSF55144">
    <property type="entry name" value="LigT-like"/>
    <property type="match status" value="1"/>
</dbReference>
<dbReference type="Gene3D" id="3.90.1140.10">
    <property type="entry name" value="Cyclic phosphodiesterase"/>
    <property type="match status" value="1"/>
</dbReference>
<evidence type="ECO:0000256" key="1">
    <source>
        <dbReference type="ARBA" id="ARBA00022801"/>
    </source>
</evidence>
<dbReference type="HAMAP" id="MF_01940">
    <property type="entry name" value="RNA_CPDase"/>
    <property type="match status" value="1"/>
</dbReference>
<evidence type="ECO:0000313" key="3">
    <source>
        <dbReference type="EMBL" id="SFE64863.1"/>
    </source>
</evidence>
<dbReference type="AlphaFoldDB" id="A0A1I2CAN5"/>
<dbReference type="InterPro" id="IPR009097">
    <property type="entry name" value="Cyclic_Pdiesterase"/>
</dbReference>
<dbReference type="Proteomes" id="UP000199477">
    <property type="component" value="Unassembled WGS sequence"/>
</dbReference>
<evidence type="ECO:0000256" key="2">
    <source>
        <dbReference type="HAMAP-Rule" id="MF_01940"/>
    </source>
</evidence>
<comment type="function">
    <text evidence="2">Hydrolyzes RNA 2',3'-cyclic phosphodiester to an RNA 2'-phosphomonoester.</text>
</comment>
<gene>
    <name evidence="3" type="ORF">SAMN02799615_01413</name>
</gene>
<organism evidence="3 4">
    <name type="scientific">Dyella marensis</name>
    <dbReference type="NCBI Taxonomy" id="500610"/>
    <lineage>
        <taxon>Bacteria</taxon>
        <taxon>Pseudomonadati</taxon>
        <taxon>Pseudomonadota</taxon>
        <taxon>Gammaproteobacteria</taxon>
        <taxon>Lysobacterales</taxon>
        <taxon>Rhodanobacteraceae</taxon>
        <taxon>Dyella</taxon>
    </lineage>
</organism>
<dbReference type="Pfam" id="PF13563">
    <property type="entry name" value="2_5_RNA_ligase2"/>
    <property type="match status" value="1"/>
</dbReference>
<proteinExistence type="inferred from homology"/>
<protein>
    <recommendedName>
        <fullName evidence="2">RNA 2',3'-cyclic phosphodiesterase</fullName>
        <shortName evidence="2">RNA 2',3'-CPDase</shortName>
        <ecNumber evidence="2">3.1.4.58</ecNumber>
    </recommendedName>
</protein>
<feature type="short sequence motif" description="HXTX 2" evidence="2">
    <location>
        <begin position="152"/>
        <end position="155"/>
    </location>
</feature>
<feature type="short sequence motif" description="HXTX 1" evidence="2">
    <location>
        <begin position="65"/>
        <end position="68"/>
    </location>
</feature>
<reference evidence="4" key="1">
    <citation type="submission" date="2016-10" db="EMBL/GenBank/DDBJ databases">
        <authorList>
            <person name="Varghese N."/>
            <person name="Submissions S."/>
        </authorList>
    </citation>
    <scope>NUCLEOTIDE SEQUENCE [LARGE SCALE GENOMIC DNA]</scope>
    <source>
        <strain evidence="4">UNC178MFTsu3.1</strain>
    </source>
</reference>
<dbReference type="PANTHER" id="PTHR35561:SF1">
    <property type="entry name" value="RNA 2',3'-CYCLIC PHOSPHODIESTERASE"/>
    <property type="match status" value="1"/>
</dbReference>
<keyword evidence="4" id="KW-1185">Reference proteome</keyword>
<sequence>MTPNVFDTPQLDLLGGQTEPAQTHRLFFALLPDEATCAAFAQVADTLKAGQPGLRARWVAPARYHATVHFLGDHPMLRGDIVQAAARAGDGLQAGAFDWTLDYVASFHGREPPCVLRSSVVPAPLQELWTRLREGLIRAGQGVHLSRTFTPHVTLGYSRGGMLQETPVGPLAWRVERLALVHSVVGQGDYRLLHTWALA</sequence>
<feature type="active site" description="Proton acceptor" evidence="2">
    <location>
        <position position="152"/>
    </location>
</feature>
<comment type="catalytic activity">
    <reaction evidence="2">
        <text>a 3'-end 2',3'-cyclophospho-ribonucleotide-RNA + H2O = a 3'-end 2'-phospho-ribonucleotide-RNA + H(+)</text>
        <dbReference type="Rhea" id="RHEA:11828"/>
        <dbReference type="Rhea" id="RHEA-COMP:10464"/>
        <dbReference type="Rhea" id="RHEA-COMP:17353"/>
        <dbReference type="ChEBI" id="CHEBI:15377"/>
        <dbReference type="ChEBI" id="CHEBI:15378"/>
        <dbReference type="ChEBI" id="CHEBI:83064"/>
        <dbReference type="ChEBI" id="CHEBI:173113"/>
        <dbReference type="EC" id="3.1.4.58"/>
    </reaction>
</comment>
<dbReference type="STRING" id="500610.SAMN02799615_01413"/>
<dbReference type="EC" id="3.1.4.58" evidence="2"/>
<dbReference type="GO" id="GO:0016874">
    <property type="term" value="F:ligase activity"/>
    <property type="evidence" value="ECO:0007669"/>
    <property type="project" value="UniProtKB-KW"/>
</dbReference>
<dbReference type="EMBL" id="FONH01000003">
    <property type="protein sequence ID" value="SFE64863.1"/>
    <property type="molecule type" value="Genomic_DNA"/>
</dbReference>
<name>A0A1I2CAN5_9GAMM</name>